<feature type="region of interest" description="Disordered" evidence="1">
    <location>
        <begin position="79"/>
        <end position="123"/>
    </location>
</feature>
<reference evidence="2 3" key="1">
    <citation type="submission" date="2017-12" db="EMBL/GenBank/DDBJ databases">
        <title>Genome Sequence of a Multidrug-Resistant Candida haemulonii Isolate from a Patient with Chronic Leg Ulcers in Israel.</title>
        <authorList>
            <person name="Chow N.A."/>
            <person name="Gade L."/>
            <person name="Batra D."/>
            <person name="Rowe L.A."/>
            <person name="Ben-Ami R."/>
            <person name="Loparev V.N."/>
            <person name="Litvintseva A.P."/>
        </authorList>
    </citation>
    <scope>NUCLEOTIDE SEQUENCE [LARGE SCALE GENOMIC DNA]</scope>
    <source>
        <strain evidence="2 3">B11899</strain>
    </source>
</reference>
<dbReference type="GeneID" id="37009544"/>
<protein>
    <submittedName>
        <fullName evidence="2">Uncharacterized protein</fullName>
    </submittedName>
</protein>
<dbReference type="OrthoDB" id="4088353at2759"/>
<evidence type="ECO:0000313" key="3">
    <source>
        <dbReference type="Proteomes" id="UP000244309"/>
    </source>
</evidence>
<evidence type="ECO:0000313" key="2">
    <source>
        <dbReference type="EMBL" id="PVH20710.1"/>
    </source>
</evidence>
<name>A0A2V1ARL1_9ASCO</name>
<keyword evidence="3" id="KW-1185">Reference proteome</keyword>
<feature type="region of interest" description="Disordered" evidence="1">
    <location>
        <begin position="1"/>
        <end position="33"/>
    </location>
</feature>
<dbReference type="Proteomes" id="UP000244309">
    <property type="component" value="Unassembled WGS sequence"/>
</dbReference>
<dbReference type="EMBL" id="PKFO01000004">
    <property type="protein sequence ID" value="PVH20710.1"/>
    <property type="molecule type" value="Genomic_DNA"/>
</dbReference>
<dbReference type="RefSeq" id="XP_025341650.1">
    <property type="nucleotide sequence ID" value="XM_025487842.1"/>
</dbReference>
<dbReference type="AlphaFoldDB" id="A0A2V1ARL1"/>
<feature type="compositionally biased region" description="Polar residues" evidence="1">
    <location>
        <begin position="102"/>
        <end position="115"/>
    </location>
</feature>
<dbReference type="VEuPathDB" id="FungiDB:CXQ85_004214"/>
<comment type="caution">
    <text evidence="2">The sequence shown here is derived from an EMBL/GenBank/DDBJ whole genome shotgun (WGS) entry which is preliminary data.</text>
</comment>
<gene>
    <name evidence="2" type="ORF">CXQ85_004214</name>
</gene>
<proteinExistence type="predicted"/>
<evidence type="ECO:0000256" key="1">
    <source>
        <dbReference type="SAM" id="MobiDB-lite"/>
    </source>
</evidence>
<sequence length="266" mass="29503">MLAVANPPSLDSGSDFSDDSIDSIFDSRRDSCSSVDTTFSDIPAAKQPQCACCAPVLTTVTAQGKGSSVRDPRAELSYILGVSEPEEKKAEEEKEEEPVELQTFSSSAPSYTPEPSRSRFRTRESRANSTFLRLYAHDTAARAQGRLPMLNSPEELALLRRIPALRRFDKHHDLARISALSCKKLWDAVVLPPRADPLPKQTVDSFEYVKTEFTGGLTLEKGRNSSRVVPWAPQKRWVRPAGAWPSGGQYTVKGWTPARLVPQTRR</sequence>
<accession>A0A2V1ARL1</accession>
<organism evidence="2 3">
    <name type="scientific">Candidozyma haemuli</name>
    <dbReference type="NCBI Taxonomy" id="45357"/>
    <lineage>
        <taxon>Eukaryota</taxon>
        <taxon>Fungi</taxon>
        <taxon>Dikarya</taxon>
        <taxon>Ascomycota</taxon>
        <taxon>Saccharomycotina</taxon>
        <taxon>Pichiomycetes</taxon>
        <taxon>Metschnikowiaceae</taxon>
        <taxon>Candidozyma</taxon>
    </lineage>
</organism>